<dbReference type="EMBL" id="GGEC01054937">
    <property type="protein sequence ID" value="MBX35421.1"/>
    <property type="molecule type" value="Transcribed_RNA"/>
</dbReference>
<organism evidence="2">
    <name type="scientific">Rhizophora mucronata</name>
    <name type="common">Asiatic mangrove</name>
    <dbReference type="NCBI Taxonomy" id="61149"/>
    <lineage>
        <taxon>Eukaryota</taxon>
        <taxon>Viridiplantae</taxon>
        <taxon>Streptophyta</taxon>
        <taxon>Embryophyta</taxon>
        <taxon>Tracheophyta</taxon>
        <taxon>Spermatophyta</taxon>
        <taxon>Magnoliopsida</taxon>
        <taxon>eudicotyledons</taxon>
        <taxon>Gunneridae</taxon>
        <taxon>Pentapetalae</taxon>
        <taxon>rosids</taxon>
        <taxon>fabids</taxon>
        <taxon>Malpighiales</taxon>
        <taxon>Rhizophoraceae</taxon>
        <taxon>Rhizophora</taxon>
    </lineage>
</organism>
<reference evidence="2" key="1">
    <citation type="submission" date="2018-02" db="EMBL/GenBank/DDBJ databases">
        <title>Rhizophora mucronata_Transcriptome.</title>
        <authorList>
            <person name="Meera S.P."/>
            <person name="Sreeshan A."/>
            <person name="Augustine A."/>
        </authorList>
    </citation>
    <scope>NUCLEOTIDE SEQUENCE</scope>
    <source>
        <tissue evidence="2">Leaf</tissue>
    </source>
</reference>
<accession>A0A2P2MYW0</accession>
<evidence type="ECO:0000313" key="2">
    <source>
        <dbReference type="EMBL" id="MBX35421.1"/>
    </source>
</evidence>
<dbReference type="AlphaFoldDB" id="A0A2P2MYW0"/>
<sequence>MPLVITVTVIVLTFLGIYLVKICILLKYWCTHLWIFTVTVDSVLN</sequence>
<evidence type="ECO:0000256" key="1">
    <source>
        <dbReference type="SAM" id="Phobius"/>
    </source>
</evidence>
<keyword evidence="1" id="KW-0472">Membrane</keyword>
<proteinExistence type="predicted"/>
<keyword evidence="1" id="KW-0812">Transmembrane</keyword>
<keyword evidence="1" id="KW-1133">Transmembrane helix</keyword>
<name>A0A2P2MYW0_RHIMU</name>
<feature type="transmembrane region" description="Helical" evidence="1">
    <location>
        <begin position="6"/>
        <end position="26"/>
    </location>
</feature>
<protein>
    <submittedName>
        <fullName evidence="2">Uncharacterized protein</fullName>
    </submittedName>
</protein>